<reference evidence="2 3" key="1">
    <citation type="submission" date="2024-03" db="EMBL/GenBank/DDBJ databases">
        <title>Human intestinal bacterial collection.</title>
        <authorList>
            <person name="Pauvert C."/>
            <person name="Hitch T.C.A."/>
            <person name="Clavel T."/>
        </authorList>
    </citation>
    <scope>NUCLEOTIDE SEQUENCE [LARGE SCALE GENOMIC DNA]</scope>
    <source>
        <strain evidence="2 3">CLA-JM-H44</strain>
    </source>
</reference>
<comment type="caution">
    <text evidence="2">The sequence shown here is derived from an EMBL/GenBank/DDBJ whole genome shotgun (WGS) entry which is preliminary data.</text>
</comment>
<gene>
    <name evidence="2" type="ORF">WMO26_10170</name>
</gene>
<protein>
    <submittedName>
        <fullName evidence="2">Uncharacterized protein</fullName>
    </submittedName>
</protein>
<organism evidence="2 3">
    <name type="scientific">Solibaculum intestinale</name>
    <dbReference type="NCBI Taxonomy" id="3133165"/>
    <lineage>
        <taxon>Bacteria</taxon>
        <taxon>Bacillati</taxon>
        <taxon>Bacillota</taxon>
        <taxon>Clostridia</taxon>
        <taxon>Eubacteriales</taxon>
        <taxon>Oscillospiraceae</taxon>
        <taxon>Solibaculum</taxon>
    </lineage>
</organism>
<name>A0ABV1E1K9_9FIRM</name>
<dbReference type="RefSeq" id="WP_349220133.1">
    <property type="nucleotide sequence ID" value="NZ_JBBMFD010000019.1"/>
</dbReference>
<dbReference type="EMBL" id="JBBMFD010000019">
    <property type="protein sequence ID" value="MEQ2441190.1"/>
    <property type="molecule type" value="Genomic_DNA"/>
</dbReference>
<keyword evidence="3" id="KW-1185">Reference proteome</keyword>
<keyword evidence="1" id="KW-0812">Transmembrane</keyword>
<proteinExistence type="predicted"/>
<keyword evidence="1" id="KW-0472">Membrane</keyword>
<keyword evidence="1" id="KW-1133">Transmembrane helix</keyword>
<feature type="transmembrane region" description="Helical" evidence="1">
    <location>
        <begin position="43"/>
        <end position="62"/>
    </location>
</feature>
<evidence type="ECO:0000256" key="1">
    <source>
        <dbReference type="SAM" id="Phobius"/>
    </source>
</evidence>
<accession>A0ABV1E1K9</accession>
<dbReference type="Proteomes" id="UP001489509">
    <property type="component" value="Unassembled WGS sequence"/>
</dbReference>
<evidence type="ECO:0000313" key="2">
    <source>
        <dbReference type="EMBL" id="MEQ2441190.1"/>
    </source>
</evidence>
<feature type="transmembrane region" description="Helical" evidence="1">
    <location>
        <begin position="6"/>
        <end position="27"/>
    </location>
</feature>
<sequence length="67" mass="7513">MDVWDIVWVAVRILFAIYLVFGFFFYLKAQSAAAQEQVDGKPGSVSLGTAVFIILLWPAHLLQKKKG</sequence>
<evidence type="ECO:0000313" key="3">
    <source>
        <dbReference type="Proteomes" id="UP001489509"/>
    </source>
</evidence>